<organism evidence="1 2">
    <name type="scientific">Blastomyces parvus</name>
    <dbReference type="NCBI Taxonomy" id="2060905"/>
    <lineage>
        <taxon>Eukaryota</taxon>
        <taxon>Fungi</taxon>
        <taxon>Dikarya</taxon>
        <taxon>Ascomycota</taxon>
        <taxon>Pezizomycotina</taxon>
        <taxon>Eurotiomycetes</taxon>
        <taxon>Eurotiomycetidae</taxon>
        <taxon>Onygenales</taxon>
        <taxon>Ajellomycetaceae</taxon>
        <taxon>Blastomyces</taxon>
    </lineage>
</organism>
<evidence type="ECO:0000313" key="1">
    <source>
        <dbReference type="EMBL" id="PGH10391.1"/>
    </source>
</evidence>
<protein>
    <submittedName>
        <fullName evidence="1">Uncharacterized protein</fullName>
    </submittedName>
</protein>
<proteinExistence type="predicted"/>
<name>A0A2B7XNQ2_9EURO</name>
<accession>A0A2B7XNQ2</accession>
<evidence type="ECO:0000313" key="2">
    <source>
        <dbReference type="Proteomes" id="UP000224080"/>
    </source>
</evidence>
<sequence>MATSLDRRLPVSYDMGHQYQNIRGSSQSPSRHTNMASIPRIDLYSPPESVPLCYGTVSPPTTRAPLEPPVSIFSSNYEKTIKKSKSDNGMRKSFWSKLKKNRSENHRHSHSDMLTRTYTRSDPRQAKSGGRLIWSNEHHMWMFPAVETSDDEQLSSPWQWWPTREHERRHTTTMTRIANDSDELLFAQIPGHYTLSPYDSVNNDDLLPTYTTGRNFGDVATRKGTESQWTLVAKRVSGSASVH</sequence>
<reference evidence="1 2" key="1">
    <citation type="submission" date="2017-10" db="EMBL/GenBank/DDBJ databases">
        <title>Comparative genomics in systemic dimorphic fungi from Ajellomycetaceae.</title>
        <authorList>
            <person name="Munoz J.F."/>
            <person name="Mcewen J.G."/>
            <person name="Clay O.K."/>
            <person name="Cuomo C.A."/>
        </authorList>
    </citation>
    <scope>NUCLEOTIDE SEQUENCE [LARGE SCALE GENOMIC DNA]</scope>
    <source>
        <strain evidence="1 2">UAMH130</strain>
    </source>
</reference>
<dbReference type="AlphaFoldDB" id="A0A2B7XNQ2"/>
<keyword evidence="2" id="KW-1185">Reference proteome</keyword>
<gene>
    <name evidence="1" type="ORF">GX51_00149</name>
</gene>
<comment type="caution">
    <text evidence="1">The sequence shown here is derived from an EMBL/GenBank/DDBJ whole genome shotgun (WGS) entry which is preliminary data.</text>
</comment>
<dbReference type="EMBL" id="PDNC01000001">
    <property type="protein sequence ID" value="PGH10391.1"/>
    <property type="molecule type" value="Genomic_DNA"/>
</dbReference>
<dbReference type="OrthoDB" id="4199879at2759"/>
<dbReference type="Proteomes" id="UP000224080">
    <property type="component" value="Unassembled WGS sequence"/>
</dbReference>